<dbReference type="AlphaFoldDB" id="A0A847RN72"/>
<dbReference type="InterPro" id="IPR050189">
    <property type="entry name" value="MFS_Efflux_Transporters"/>
</dbReference>
<feature type="transmembrane region" description="Helical" evidence="6">
    <location>
        <begin position="73"/>
        <end position="93"/>
    </location>
</feature>
<keyword evidence="9" id="KW-1185">Reference proteome</keyword>
<feature type="transmembrane region" description="Helical" evidence="6">
    <location>
        <begin position="355"/>
        <end position="376"/>
    </location>
</feature>
<dbReference type="PROSITE" id="PS50850">
    <property type="entry name" value="MFS"/>
    <property type="match status" value="1"/>
</dbReference>
<organism evidence="8 9">
    <name type="scientific">Chitinophaga varians</name>
    <dbReference type="NCBI Taxonomy" id="2202339"/>
    <lineage>
        <taxon>Bacteria</taxon>
        <taxon>Pseudomonadati</taxon>
        <taxon>Bacteroidota</taxon>
        <taxon>Chitinophagia</taxon>
        <taxon>Chitinophagales</taxon>
        <taxon>Chitinophagaceae</taxon>
        <taxon>Chitinophaga</taxon>
    </lineage>
</organism>
<dbReference type="InterPro" id="IPR011701">
    <property type="entry name" value="MFS"/>
</dbReference>
<feature type="domain" description="Major facilitator superfamily (MFS) profile" evidence="7">
    <location>
        <begin position="1"/>
        <end position="382"/>
    </location>
</feature>
<proteinExistence type="predicted"/>
<dbReference type="PANTHER" id="PTHR43124:SF3">
    <property type="entry name" value="CHLORAMPHENICOL EFFLUX PUMP RV0191"/>
    <property type="match status" value="1"/>
</dbReference>
<dbReference type="GO" id="GO:0005886">
    <property type="term" value="C:plasma membrane"/>
    <property type="evidence" value="ECO:0007669"/>
    <property type="project" value="UniProtKB-SubCell"/>
</dbReference>
<comment type="caution">
    <text evidence="8">The sequence shown here is derived from an EMBL/GenBank/DDBJ whole genome shotgun (WGS) entry which is preliminary data.</text>
</comment>
<dbReference type="Gene3D" id="1.20.1250.20">
    <property type="entry name" value="MFS general substrate transporter like domains"/>
    <property type="match status" value="2"/>
</dbReference>
<accession>A0A847RN72</accession>
<evidence type="ECO:0000256" key="1">
    <source>
        <dbReference type="ARBA" id="ARBA00004651"/>
    </source>
</evidence>
<feature type="transmembrane region" description="Helical" evidence="6">
    <location>
        <begin position="7"/>
        <end position="30"/>
    </location>
</feature>
<dbReference type="Pfam" id="PF07690">
    <property type="entry name" value="MFS_1"/>
    <property type="match status" value="1"/>
</dbReference>
<gene>
    <name evidence="8" type="ORF">HGH92_08760</name>
</gene>
<dbReference type="InterPro" id="IPR020846">
    <property type="entry name" value="MFS_dom"/>
</dbReference>
<feature type="transmembrane region" description="Helical" evidence="6">
    <location>
        <begin position="42"/>
        <end position="61"/>
    </location>
</feature>
<feature type="transmembrane region" description="Helical" evidence="6">
    <location>
        <begin position="99"/>
        <end position="118"/>
    </location>
</feature>
<reference evidence="8 9" key="1">
    <citation type="submission" date="2020-04" db="EMBL/GenBank/DDBJ databases">
        <authorList>
            <person name="Yin C."/>
        </authorList>
    </citation>
    <scope>NUCLEOTIDE SEQUENCE [LARGE SCALE GENOMIC DNA]</scope>
    <source>
        <strain evidence="8 9">Ae27</strain>
    </source>
</reference>
<keyword evidence="2" id="KW-1003">Cell membrane</keyword>
<feature type="transmembrane region" description="Helical" evidence="6">
    <location>
        <begin position="263"/>
        <end position="285"/>
    </location>
</feature>
<dbReference type="PANTHER" id="PTHR43124">
    <property type="entry name" value="PURINE EFFLUX PUMP PBUE"/>
    <property type="match status" value="1"/>
</dbReference>
<dbReference type="Proteomes" id="UP000570474">
    <property type="component" value="Unassembled WGS sequence"/>
</dbReference>
<evidence type="ECO:0000259" key="7">
    <source>
        <dbReference type="PROSITE" id="PS50850"/>
    </source>
</evidence>
<evidence type="ECO:0000313" key="8">
    <source>
        <dbReference type="EMBL" id="NLR64392.1"/>
    </source>
</evidence>
<dbReference type="InterPro" id="IPR036259">
    <property type="entry name" value="MFS_trans_sf"/>
</dbReference>
<comment type="subcellular location">
    <subcellularLocation>
        <location evidence="1">Cell membrane</location>
        <topology evidence="1">Multi-pass membrane protein</topology>
    </subcellularLocation>
</comment>
<keyword evidence="4 6" id="KW-1133">Transmembrane helix</keyword>
<feature type="transmembrane region" description="Helical" evidence="6">
    <location>
        <begin position="157"/>
        <end position="179"/>
    </location>
</feature>
<keyword evidence="5 6" id="KW-0472">Membrane</keyword>
<evidence type="ECO:0000256" key="4">
    <source>
        <dbReference type="ARBA" id="ARBA00022989"/>
    </source>
</evidence>
<feature type="transmembrane region" description="Helical" evidence="6">
    <location>
        <begin position="200"/>
        <end position="223"/>
    </location>
</feature>
<feature type="transmembrane region" description="Helical" evidence="6">
    <location>
        <begin position="291"/>
        <end position="315"/>
    </location>
</feature>
<feature type="transmembrane region" description="Helical" evidence="6">
    <location>
        <begin position="327"/>
        <end position="349"/>
    </location>
</feature>
<evidence type="ECO:0000256" key="3">
    <source>
        <dbReference type="ARBA" id="ARBA00022692"/>
    </source>
</evidence>
<sequence length="389" mass="41700">MKKIAYIGCLGMIGVITTEFGVIGILPQIARYYGVRIETAGLLLSGFAMVIALAGPFMMLLMSRFNRKTVMAVSLLLFLVSGIVSVLSPPFWLLLAARMLPAFLQPVYIATAIAAATGTANKKDQHKMMAIVLGGIGIATITTVPFSTYIADIFNSWQASFVVQGIISLTALCCIWFVLPAMPAKEKQSVGQHLIILRQPAFLISSVMVFLMNAAMFTTYAYFADYLEKVTGMGPGLISGMLLLFGVMGVAGNFVAGRLLSNSLMGTTATFLAGLTVIAAGIYYAGPFSAMTLLLIAAWGFLHTPCFLTGQAYMISYAPEAPEFANSLSISFGNLGIAAGSLSGGWIIREYGVQYTPWGMGLFGVGALGLVLFQWYKGEQPAEQMMFEK</sequence>
<dbReference type="CDD" id="cd17324">
    <property type="entry name" value="MFS_NepI_like"/>
    <property type="match status" value="1"/>
</dbReference>
<evidence type="ECO:0000256" key="5">
    <source>
        <dbReference type="ARBA" id="ARBA00023136"/>
    </source>
</evidence>
<protein>
    <submittedName>
        <fullName evidence="8">MFS transporter</fullName>
    </submittedName>
</protein>
<feature type="transmembrane region" description="Helical" evidence="6">
    <location>
        <begin position="130"/>
        <end position="151"/>
    </location>
</feature>
<feature type="transmembrane region" description="Helical" evidence="6">
    <location>
        <begin position="235"/>
        <end position="256"/>
    </location>
</feature>
<dbReference type="RefSeq" id="WP_168870350.1">
    <property type="nucleotide sequence ID" value="NZ_JABAIA010000001.1"/>
</dbReference>
<evidence type="ECO:0000313" key="9">
    <source>
        <dbReference type="Proteomes" id="UP000570474"/>
    </source>
</evidence>
<dbReference type="GO" id="GO:0022857">
    <property type="term" value="F:transmembrane transporter activity"/>
    <property type="evidence" value="ECO:0007669"/>
    <property type="project" value="InterPro"/>
</dbReference>
<keyword evidence="3 6" id="KW-0812">Transmembrane</keyword>
<dbReference type="EMBL" id="JABAIA010000001">
    <property type="protein sequence ID" value="NLR64392.1"/>
    <property type="molecule type" value="Genomic_DNA"/>
</dbReference>
<evidence type="ECO:0000256" key="6">
    <source>
        <dbReference type="SAM" id="Phobius"/>
    </source>
</evidence>
<evidence type="ECO:0000256" key="2">
    <source>
        <dbReference type="ARBA" id="ARBA00022475"/>
    </source>
</evidence>
<dbReference type="SUPFAM" id="SSF103473">
    <property type="entry name" value="MFS general substrate transporter"/>
    <property type="match status" value="1"/>
</dbReference>
<name>A0A847RN72_9BACT</name>